<feature type="region of interest" description="Disordered" evidence="5">
    <location>
        <begin position="42"/>
        <end position="64"/>
    </location>
</feature>
<reference evidence="7 8" key="1">
    <citation type="submission" date="2017-07" db="EMBL/GenBank/DDBJ databases">
        <title>Recovery of genomes from metagenomes via a dereplication, aggregation, and scoring strategy.</title>
        <authorList>
            <person name="Sieber C.M."/>
            <person name="Probst A.J."/>
            <person name="Sharrar A."/>
            <person name="Thomas B.C."/>
            <person name="Hess M."/>
            <person name="Tringe S.G."/>
            <person name="Banfield J.F."/>
        </authorList>
    </citation>
    <scope>NUCLEOTIDE SEQUENCE [LARGE SCALE GENOMIC DNA]</scope>
    <source>
        <strain evidence="7">JGI_Cruoil_03_51_56</strain>
    </source>
</reference>
<comment type="caution">
    <text evidence="7">The sequence shown here is derived from an EMBL/GenBank/DDBJ whole genome shotgun (WGS) entry which is preliminary data.</text>
</comment>
<dbReference type="InterPro" id="IPR000962">
    <property type="entry name" value="Znf_DskA_TraR"/>
</dbReference>
<evidence type="ECO:0000313" key="8">
    <source>
        <dbReference type="Proteomes" id="UP000215559"/>
    </source>
</evidence>
<evidence type="ECO:0000313" key="7">
    <source>
        <dbReference type="EMBL" id="OYD17111.1"/>
    </source>
</evidence>
<sequence>MCREETDMKKRFKKEELIKLERALLAKKRLLLKQRKVTDEVMESTLPNTTGESVRRTHPADQGTENYQREMASRLKSIESKTLREIETALRRINKGTYGICERCGRPIPKARLLVVPHARFCMKCLKEQK</sequence>
<dbReference type="Gene3D" id="1.20.120.910">
    <property type="entry name" value="DksA, coiled-coil domain"/>
    <property type="match status" value="1"/>
</dbReference>
<dbReference type="PROSITE" id="PS01102">
    <property type="entry name" value="ZF_DKSA_1"/>
    <property type="match status" value="1"/>
</dbReference>
<proteinExistence type="predicted"/>
<feature type="domain" description="Zinc finger DksA/TraR C4-type" evidence="6">
    <location>
        <begin position="96"/>
        <end position="126"/>
    </location>
</feature>
<dbReference type="SUPFAM" id="SSF109635">
    <property type="entry name" value="DnaK suppressor protein DksA, alpha-hairpin domain"/>
    <property type="match status" value="1"/>
</dbReference>
<name>A0A235BXX8_UNCW3</name>
<dbReference type="PANTHER" id="PTHR33823">
    <property type="entry name" value="RNA POLYMERASE-BINDING TRANSCRIPTION FACTOR DKSA-RELATED"/>
    <property type="match status" value="1"/>
</dbReference>
<evidence type="ECO:0000256" key="5">
    <source>
        <dbReference type="SAM" id="MobiDB-lite"/>
    </source>
</evidence>
<dbReference type="GO" id="GO:0008270">
    <property type="term" value="F:zinc ion binding"/>
    <property type="evidence" value="ECO:0007669"/>
    <property type="project" value="UniProtKB-KW"/>
</dbReference>
<dbReference type="PROSITE" id="PS51128">
    <property type="entry name" value="ZF_DKSA_2"/>
    <property type="match status" value="1"/>
</dbReference>
<dbReference type="EMBL" id="NOZP01000020">
    <property type="protein sequence ID" value="OYD17111.1"/>
    <property type="molecule type" value="Genomic_DNA"/>
</dbReference>
<accession>A0A235BXX8</accession>
<feature type="zinc finger region" description="dksA C4-type" evidence="4">
    <location>
        <begin position="101"/>
        <end position="125"/>
    </location>
</feature>
<organism evidence="7 8">
    <name type="scientific">candidate division WOR-3 bacterium JGI_Cruoil_03_51_56</name>
    <dbReference type="NCBI Taxonomy" id="1973747"/>
    <lineage>
        <taxon>Bacteria</taxon>
        <taxon>Bacteria division WOR-3</taxon>
    </lineage>
</organism>
<keyword evidence="3" id="KW-0862">Zinc</keyword>
<keyword evidence="1" id="KW-0479">Metal-binding</keyword>
<dbReference type="Pfam" id="PF01258">
    <property type="entry name" value="zf-dskA_traR"/>
    <property type="match status" value="1"/>
</dbReference>
<evidence type="ECO:0000256" key="2">
    <source>
        <dbReference type="ARBA" id="ARBA00022771"/>
    </source>
</evidence>
<evidence type="ECO:0000256" key="4">
    <source>
        <dbReference type="PROSITE-ProRule" id="PRU00510"/>
    </source>
</evidence>
<evidence type="ECO:0000259" key="6">
    <source>
        <dbReference type="Pfam" id="PF01258"/>
    </source>
</evidence>
<dbReference type="SUPFAM" id="SSF57716">
    <property type="entry name" value="Glucocorticoid receptor-like (DNA-binding domain)"/>
    <property type="match status" value="1"/>
</dbReference>
<dbReference type="PANTHER" id="PTHR33823:SF4">
    <property type="entry name" value="GENERAL STRESS PROTEIN 16O"/>
    <property type="match status" value="1"/>
</dbReference>
<evidence type="ECO:0000256" key="1">
    <source>
        <dbReference type="ARBA" id="ARBA00022723"/>
    </source>
</evidence>
<dbReference type="InterPro" id="IPR037187">
    <property type="entry name" value="DnaK_N"/>
</dbReference>
<gene>
    <name evidence="7" type="ORF">CH330_00920</name>
</gene>
<dbReference type="InterPro" id="IPR020458">
    <property type="entry name" value="Znf_DskA_TraR_CS"/>
</dbReference>
<evidence type="ECO:0000256" key="3">
    <source>
        <dbReference type="ARBA" id="ARBA00022833"/>
    </source>
</evidence>
<protein>
    <recommendedName>
        <fullName evidence="6">Zinc finger DksA/TraR C4-type domain-containing protein</fullName>
    </recommendedName>
</protein>
<dbReference type="AlphaFoldDB" id="A0A235BXX8"/>
<keyword evidence="2" id="KW-0863">Zinc-finger</keyword>
<dbReference type="Proteomes" id="UP000215559">
    <property type="component" value="Unassembled WGS sequence"/>
</dbReference>